<feature type="region of interest" description="Disordered" evidence="1">
    <location>
        <begin position="51"/>
        <end position="71"/>
    </location>
</feature>
<proteinExistence type="predicted"/>
<dbReference type="Gene3D" id="2.160.10.10">
    <property type="entry name" value="Hexapeptide repeat proteins"/>
    <property type="match status" value="1"/>
</dbReference>
<sequence length="176" mass="18929">MNLQDYLDHLNAGRTVVGGSTEHQFMPGVTIGDGAVAGAVVTHDVEPLTVVGGVPARPPSSASSRKSDSRHFPATLHHQLNRREPASSRFREGVFVARHDEVDGISLGSGRDNAVLVVGTLQVQRPTAYQIINGDDPSQLQHTLYRAIGGLGALNAIIVDKRFHQERRVAGRRSEG</sequence>
<gene>
    <name evidence="2" type="ORF">C811_01179</name>
</gene>
<name>R9KWW3_9ACTN</name>
<dbReference type="EMBL" id="ASSY01000008">
    <property type="protein sequence ID" value="EOS50763.1"/>
    <property type="molecule type" value="Genomic_DNA"/>
</dbReference>
<reference evidence="2 3" key="1">
    <citation type="submission" date="2013-04" db="EMBL/GenBank/DDBJ databases">
        <title>The Genome Sequence of Enterorhabdus caecimuris B7.</title>
        <authorList>
            <consortium name="The Broad Institute Genomics Platform"/>
            <consortium name="The Broad Institute Genome Sequencing Center for Infectious Disease"/>
            <person name="Earl A."/>
            <person name="Xavier R."/>
            <person name="Elson C."/>
            <person name="Duck W."/>
            <person name="Walker B."/>
            <person name="Young S."/>
            <person name="Zeng Q."/>
            <person name="Gargeya S."/>
            <person name="Fitzgerald M."/>
            <person name="Haas B."/>
            <person name="Abouelleil A."/>
            <person name="Allen A.W."/>
            <person name="Alvarado L."/>
            <person name="Arachchi H.M."/>
            <person name="Berlin A.M."/>
            <person name="Chapman S.B."/>
            <person name="Gainer-Dewar J."/>
            <person name="Goldberg J."/>
            <person name="Griggs A."/>
            <person name="Gujja S."/>
            <person name="Hansen M."/>
            <person name="Howarth C."/>
            <person name="Imamovic A."/>
            <person name="Ireland A."/>
            <person name="Larimer J."/>
            <person name="McCowan C."/>
            <person name="Murphy C."/>
            <person name="Pearson M."/>
            <person name="Poon T.W."/>
            <person name="Priest M."/>
            <person name="Roberts A."/>
            <person name="Saif S."/>
            <person name="Shea T."/>
            <person name="Sisk P."/>
            <person name="Sykes S."/>
            <person name="Wortman J."/>
            <person name="Nusbaum C."/>
            <person name="Birren B."/>
        </authorList>
    </citation>
    <scope>NUCLEOTIDE SEQUENCE [LARGE SCALE GENOMIC DNA]</scope>
    <source>
        <strain evidence="2 3">B7</strain>
    </source>
</reference>
<protein>
    <submittedName>
        <fullName evidence="2">Uncharacterized protein</fullName>
    </submittedName>
</protein>
<dbReference type="Proteomes" id="UP000014204">
    <property type="component" value="Unassembled WGS sequence"/>
</dbReference>
<evidence type="ECO:0000313" key="2">
    <source>
        <dbReference type="EMBL" id="EOS50763.1"/>
    </source>
</evidence>
<comment type="caution">
    <text evidence="2">The sequence shown here is derived from an EMBL/GenBank/DDBJ whole genome shotgun (WGS) entry which is preliminary data.</text>
</comment>
<keyword evidence="3" id="KW-1185">Reference proteome</keyword>
<dbReference type="GeneID" id="82192064"/>
<dbReference type="InterPro" id="IPR011004">
    <property type="entry name" value="Trimer_LpxA-like_sf"/>
</dbReference>
<dbReference type="HOGENOM" id="CLU_1522859_0_0_11"/>
<dbReference type="RefSeq" id="WP_016309389.1">
    <property type="nucleotide sequence ID" value="NZ_KE159646.1"/>
</dbReference>
<accession>R9KWW3</accession>
<organism evidence="2 3">
    <name type="scientific">Adlercreutzia caecimuris B7</name>
    <dbReference type="NCBI Taxonomy" id="1235794"/>
    <lineage>
        <taxon>Bacteria</taxon>
        <taxon>Bacillati</taxon>
        <taxon>Actinomycetota</taxon>
        <taxon>Coriobacteriia</taxon>
        <taxon>Eggerthellales</taxon>
        <taxon>Eggerthellaceae</taxon>
        <taxon>Adlercreutzia</taxon>
    </lineage>
</organism>
<evidence type="ECO:0000256" key="1">
    <source>
        <dbReference type="SAM" id="MobiDB-lite"/>
    </source>
</evidence>
<dbReference type="SUPFAM" id="SSF51161">
    <property type="entry name" value="Trimeric LpxA-like enzymes"/>
    <property type="match status" value="1"/>
</dbReference>
<evidence type="ECO:0000313" key="3">
    <source>
        <dbReference type="Proteomes" id="UP000014204"/>
    </source>
</evidence>
<dbReference type="AlphaFoldDB" id="R9KWW3"/>